<dbReference type="EMBL" id="JASCZI010153881">
    <property type="protein sequence ID" value="MED6177714.1"/>
    <property type="molecule type" value="Genomic_DNA"/>
</dbReference>
<name>A0ABU6VX09_9FABA</name>
<evidence type="ECO:0000313" key="2">
    <source>
        <dbReference type="Proteomes" id="UP001341840"/>
    </source>
</evidence>
<dbReference type="Proteomes" id="UP001341840">
    <property type="component" value="Unassembled WGS sequence"/>
</dbReference>
<protein>
    <submittedName>
        <fullName evidence="1">Uncharacterized protein</fullName>
    </submittedName>
</protein>
<evidence type="ECO:0000313" key="1">
    <source>
        <dbReference type="EMBL" id="MED6177714.1"/>
    </source>
</evidence>
<sequence>MALVTFGRSYQVASRRRALEWRALRNCAVPWRVRTLPLVALGTHSGTIVPPRAPDIAPARCPYTLNPRRPFLSSFTLFLPQVSSIPSQTKIQYSHTHSSNLQSCVYSRLLRIADFDLSHFPELHIDKKGKKALRHLVSKVYASQAATMNLAAAKPPAMSAPNKPKNTKKEPVVIDLTADSESEGTAKRRSCERKLKKAFWHRLELGNPLVLNHSPHSHNIREFNR</sequence>
<accession>A0ABU6VX09</accession>
<reference evidence="1 2" key="1">
    <citation type="journal article" date="2023" name="Plants (Basel)">
        <title>Bridging the Gap: Combining Genomics and Transcriptomics Approaches to Understand Stylosanthes scabra, an Orphan Legume from the Brazilian Caatinga.</title>
        <authorList>
            <person name="Ferreira-Neto J.R.C."/>
            <person name="da Silva M.D."/>
            <person name="Binneck E."/>
            <person name="de Melo N.F."/>
            <person name="da Silva R.H."/>
            <person name="de Melo A.L.T.M."/>
            <person name="Pandolfi V."/>
            <person name="Bustamante F.O."/>
            <person name="Brasileiro-Vidal A.C."/>
            <person name="Benko-Iseppon A.M."/>
        </authorList>
    </citation>
    <scope>NUCLEOTIDE SEQUENCE [LARGE SCALE GENOMIC DNA]</scope>
    <source>
        <tissue evidence="1">Leaves</tissue>
    </source>
</reference>
<proteinExistence type="predicted"/>
<gene>
    <name evidence="1" type="ORF">PIB30_100687</name>
</gene>
<comment type="caution">
    <text evidence="1">The sequence shown here is derived from an EMBL/GenBank/DDBJ whole genome shotgun (WGS) entry which is preliminary data.</text>
</comment>
<keyword evidence="2" id="KW-1185">Reference proteome</keyword>
<organism evidence="1 2">
    <name type="scientific">Stylosanthes scabra</name>
    <dbReference type="NCBI Taxonomy" id="79078"/>
    <lineage>
        <taxon>Eukaryota</taxon>
        <taxon>Viridiplantae</taxon>
        <taxon>Streptophyta</taxon>
        <taxon>Embryophyta</taxon>
        <taxon>Tracheophyta</taxon>
        <taxon>Spermatophyta</taxon>
        <taxon>Magnoliopsida</taxon>
        <taxon>eudicotyledons</taxon>
        <taxon>Gunneridae</taxon>
        <taxon>Pentapetalae</taxon>
        <taxon>rosids</taxon>
        <taxon>fabids</taxon>
        <taxon>Fabales</taxon>
        <taxon>Fabaceae</taxon>
        <taxon>Papilionoideae</taxon>
        <taxon>50 kb inversion clade</taxon>
        <taxon>dalbergioids sensu lato</taxon>
        <taxon>Dalbergieae</taxon>
        <taxon>Pterocarpus clade</taxon>
        <taxon>Stylosanthes</taxon>
    </lineage>
</organism>